<dbReference type="EMBL" id="PGVE01000052">
    <property type="protein sequence ID" value="PLS03671.1"/>
    <property type="molecule type" value="Genomic_DNA"/>
</dbReference>
<reference evidence="2 3" key="1">
    <citation type="submission" date="2017-11" db="EMBL/GenBank/DDBJ databases">
        <title>Comparitive Functional Genomics of Dry Heat Resistant strains isolated from the Viking Spacecraft.</title>
        <authorList>
            <person name="Seuylemezian A."/>
            <person name="Cooper K."/>
            <person name="Vaishampayan P."/>
        </authorList>
    </citation>
    <scope>NUCLEOTIDE SEQUENCE [LARGE SCALE GENOMIC DNA]</scope>
    <source>
        <strain evidence="2 3">V32-6</strain>
    </source>
</reference>
<protein>
    <submittedName>
        <fullName evidence="2">GNAT family N-acetyltransferase</fullName>
    </submittedName>
</protein>
<dbReference type="GO" id="GO:0016747">
    <property type="term" value="F:acyltransferase activity, transferring groups other than amino-acyl groups"/>
    <property type="evidence" value="ECO:0007669"/>
    <property type="project" value="InterPro"/>
</dbReference>
<dbReference type="CDD" id="cd04301">
    <property type="entry name" value="NAT_SF"/>
    <property type="match status" value="1"/>
</dbReference>
<dbReference type="Gene3D" id="3.40.630.30">
    <property type="match status" value="1"/>
</dbReference>
<dbReference type="AlphaFoldDB" id="A0A2N5HDS0"/>
<dbReference type="Proteomes" id="UP000234950">
    <property type="component" value="Unassembled WGS sequence"/>
</dbReference>
<proteinExistence type="predicted"/>
<keyword evidence="2" id="KW-0808">Transferase</keyword>
<comment type="caution">
    <text evidence="2">The sequence shown here is derived from an EMBL/GenBank/DDBJ whole genome shotgun (WGS) entry which is preliminary data.</text>
</comment>
<accession>A0A2N5HDS0</accession>
<evidence type="ECO:0000259" key="1">
    <source>
        <dbReference type="PROSITE" id="PS51186"/>
    </source>
</evidence>
<evidence type="ECO:0000313" key="3">
    <source>
        <dbReference type="Proteomes" id="UP000234950"/>
    </source>
</evidence>
<keyword evidence="3" id="KW-1185">Reference proteome</keyword>
<dbReference type="RefSeq" id="WP_101648418.1">
    <property type="nucleotide sequence ID" value="NZ_PGVE01000052.1"/>
</dbReference>
<sequence length="177" mass="20600">MIELCYFERPDFQQLISWIESPEFLLQWSGLAFEYPLTEEQLEKYLENANKEGSTTLVFKIMDRETRDVIGHISLGNIDRKNSSARIGKVLVGDLNVRGRGIGQQMIKEILKIAFDQLHLHRVSLGVFDFNTSAIACYEKAGFIKEGLLRDSRKNGDEYWSLWEMSMLEDEWQNTKK</sequence>
<dbReference type="InterPro" id="IPR000182">
    <property type="entry name" value="GNAT_dom"/>
</dbReference>
<dbReference type="OrthoDB" id="9795206at2"/>
<gene>
    <name evidence="2" type="ORF">CVD27_13440</name>
</gene>
<feature type="domain" description="N-acetyltransferase" evidence="1">
    <location>
        <begin position="10"/>
        <end position="169"/>
    </location>
</feature>
<dbReference type="PANTHER" id="PTHR43415:SF5">
    <property type="entry name" value="ACETYLTRANSFERASE"/>
    <property type="match status" value="1"/>
</dbReference>
<dbReference type="Pfam" id="PF13302">
    <property type="entry name" value="Acetyltransf_3"/>
    <property type="match status" value="1"/>
</dbReference>
<dbReference type="PANTHER" id="PTHR43415">
    <property type="entry name" value="SPERMIDINE N(1)-ACETYLTRANSFERASE"/>
    <property type="match status" value="1"/>
</dbReference>
<dbReference type="SUPFAM" id="SSF55729">
    <property type="entry name" value="Acyl-CoA N-acyltransferases (Nat)"/>
    <property type="match status" value="1"/>
</dbReference>
<dbReference type="InterPro" id="IPR016181">
    <property type="entry name" value="Acyl_CoA_acyltransferase"/>
</dbReference>
<dbReference type="PROSITE" id="PS51186">
    <property type="entry name" value="GNAT"/>
    <property type="match status" value="1"/>
</dbReference>
<evidence type="ECO:0000313" key="2">
    <source>
        <dbReference type="EMBL" id="PLS03671.1"/>
    </source>
</evidence>
<organism evidence="2 3">
    <name type="scientific">Neobacillus cucumis</name>
    <dbReference type="NCBI Taxonomy" id="1740721"/>
    <lineage>
        <taxon>Bacteria</taxon>
        <taxon>Bacillati</taxon>
        <taxon>Bacillota</taxon>
        <taxon>Bacilli</taxon>
        <taxon>Bacillales</taxon>
        <taxon>Bacillaceae</taxon>
        <taxon>Neobacillus</taxon>
    </lineage>
</organism>
<name>A0A2N5HDS0_9BACI</name>